<evidence type="ECO:0000256" key="2">
    <source>
        <dbReference type="SAM" id="SignalP"/>
    </source>
</evidence>
<feature type="signal peptide" evidence="2">
    <location>
        <begin position="1"/>
        <end position="27"/>
    </location>
</feature>
<keyword evidence="1" id="KW-0472">Membrane</keyword>
<name>M2PSI7_CERS8</name>
<protein>
    <submittedName>
        <fullName evidence="3">Uncharacterized protein</fullName>
    </submittedName>
</protein>
<keyword evidence="4" id="KW-1185">Reference proteome</keyword>
<dbReference type="AlphaFoldDB" id="M2PSI7"/>
<evidence type="ECO:0000256" key="1">
    <source>
        <dbReference type="SAM" id="Phobius"/>
    </source>
</evidence>
<sequence>MLAISDRNVLLSAAVLLLNLIPVGSNAYTDFASSWEQIKNLPLLGVVCDSGSNLSPTALTKTWHVKRDADRNHVRTPLATLLFRDGTIYFIILLSSNVLNIVANGSNVFVFSVTFFSTPISSIIIADFLLNLRQIASSSQLGGLDETIQTEDQSHTFSGSLRFQGFVDNMGEEVVHSYDTSDPDMAWGDNATDDDLSTSACAAQRTVGSKLRDSFISLGSDEEFVRVVVGGTTSFSAV</sequence>
<dbReference type="EMBL" id="KB445793">
    <property type="protein sequence ID" value="EMD39629.1"/>
    <property type="molecule type" value="Genomic_DNA"/>
</dbReference>
<feature type="chain" id="PRO_5004023325" evidence="2">
    <location>
        <begin position="28"/>
        <end position="238"/>
    </location>
</feature>
<keyword evidence="1" id="KW-0812">Transmembrane</keyword>
<keyword evidence="1" id="KW-1133">Transmembrane helix</keyword>
<gene>
    <name evidence="3" type="ORF">CERSUDRAFT_92126</name>
</gene>
<evidence type="ECO:0000313" key="3">
    <source>
        <dbReference type="EMBL" id="EMD39629.1"/>
    </source>
</evidence>
<organism evidence="3 4">
    <name type="scientific">Ceriporiopsis subvermispora (strain B)</name>
    <name type="common">White-rot fungus</name>
    <name type="synonym">Gelatoporia subvermispora</name>
    <dbReference type="NCBI Taxonomy" id="914234"/>
    <lineage>
        <taxon>Eukaryota</taxon>
        <taxon>Fungi</taxon>
        <taxon>Dikarya</taxon>
        <taxon>Basidiomycota</taxon>
        <taxon>Agaricomycotina</taxon>
        <taxon>Agaricomycetes</taxon>
        <taxon>Polyporales</taxon>
        <taxon>Gelatoporiaceae</taxon>
        <taxon>Gelatoporia</taxon>
    </lineage>
</organism>
<accession>M2PSI7</accession>
<feature type="transmembrane region" description="Helical" evidence="1">
    <location>
        <begin position="81"/>
        <end position="102"/>
    </location>
</feature>
<dbReference type="HOGENOM" id="CLU_1065595_0_0_1"/>
<proteinExistence type="predicted"/>
<dbReference type="Proteomes" id="UP000016930">
    <property type="component" value="Unassembled WGS sequence"/>
</dbReference>
<feature type="transmembrane region" description="Helical" evidence="1">
    <location>
        <begin position="108"/>
        <end position="130"/>
    </location>
</feature>
<keyword evidence="2" id="KW-0732">Signal</keyword>
<evidence type="ECO:0000313" key="4">
    <source>
        <dbReference type="Proteomes" id="UP000016930"/>
    </source>
</evidence>
<reference evidence="3 4" key="1">
    <citation type="journal article" date="2012" name="Proc. Natl. Acad. Sci. U.S.A.">
        <title>Comparative genomics of Ceriporiopsis subvermispora and Phanerochaete chrysosporium provide insight into selective ligninolysis.</title>
        <authorList>
            <person name="Fernandez-Fueyo E."/>
            <person name="Ruiz-Duenas F.J."/>
            <person name="Ferreira P."/>
            <person name="Floudas D."/>
            <person name="Hibbett D.S."/>
            <person name="Canessa P."/>
            <person name="Larrondo L.F."/>
            <person name="James T.Y."/>
            <person name="Seelenfreund D."/>
            <person name="Lobos S."/>
            <person name="Polanco R."/>
            <person name="Tello M."/>
            <person name="Honda Y."/>
            <person name="Watanabe T."/>
            <person name="Watanabe T."/>
            <person name="Ryu J.S."/>
            <person name="Kubicek C.P."/>
            <person name="Schmoll M."/>
            <person name="Gaskell J."/>
            <person name="Hammel K.E."/>
            <person name="St John F.J."/>
            <person name="Vanden Wymelenberg A."/>
            <person name="Sabat G."/>
            <person name="Splinter BonDurant S."/>
            <person name="Syed K."/>
            <person name="Yadav J.S."/>
            <person name="Doddapaneni H."/>
            <person name="Subramanian V."/>
            <person name="Lavin J.L."/>
            <person name="Oguiza J.A."/>
            <person name="Perez G."/>
            <person name="Pisabarro A.G."/>
            <person name="Ramirez L."/>
            <person name="Santoyo F."/>
            <person name="Master E."/>
            <person name="Coutinho P.M."/>
            <person name="Henrissat B."/>
            <person name="Lombard V."/>
            <person name="Magnuson J.K."/>
            <person name="Kuees U."/>
            <person name="Hori C."/>
            <person name="Igarashi K."/>
            <person name="Samejima M."/>
            <person name="Held B.W."/>
            <person name="Barry K.W."/>
            <person name="LaButti K.M."/>
            <person name="Lapidus A."/>
            <person name="Lindquist E.A."/>
            <person name="Lucas S.M."/>
            <person name="Riley R."/>
            <person name="Salamov A.A."/>
            <person name="Hoffmeister D."/>
            <person name="Schwenk D."/>
            <person name="Hadar Y."/>
            <person name="Yarden O."/>
            <person name="de Vries R.P."/>
            <person name="Wiebenga A."/>
            <person name="Stenlid J."/>
            <person name="Eastwood D."/>
            <person name="Grigoriev I.V."/>
            <person name="Berka R.M."/>
            <person name="Blanchette R.A."/>
            <person name="Kersten P."/>
            <person name="Martinez A.T."/>
            <person name="Vicuna R."/>
            <person name="Cullen D."/>
        </authorList>
    </citation>
    <scope>NUCLEOTIDE SEQUENCE [LARGE SCALE GENOMIC DNA]</scope>
    <source>
        <strain evidence="3 4">B</strain>
    </source>
</reference>